<evidence type="ECO:0000256" key="1">
    <source>
        <dbReference type="SAM" id="MobiDB-lite"/>
    </source>
</evidence>
<dbReference type="PANTHER" id="PTHR47200">
    <property type="entry name" value="THYLAKOID LUMENAL 15 KDA PROTEIN 1, CHLOROPLASTIC"/>
    <property type="match status" value="1"/>
</dbReference>
<evidence type="ECO:0008006" key="3">
    <source>
        <dbReference type="Google" id="ProtNLM"/>
    </source>
</evidence>
<reference evidence="2" key="1">
    <citation type="submission" date="2017-04" db="EMBL/GenBank/DDBJ databases">
        <title>Population genomics of picophytoplankton unveils novel chromosome hypervariability.</title>
        <authorList>
            <consortium name="DOE Joint Genome Institute"/>
            <person name="Blanc-Mathieu R."/>
            <person name="Krasovec M."/>
            <person name="Hebrard M."/>
            <person name="Yau S."/>
            <person name="Desgranges E."/>
            <person name="Martin J."/>
            <person name="Schackwitz W."/>
            <person name="Kuo A."/>
            <person name="Salin G."/>
            <person name="Donnadieu C."/>
            <person name="Desdevises Y."/>
            <person name="Sanchez-Ferandin S."/>
            <person name="Moreau H."/>
            <person name="Rivals E."/>
            <person name="Grigoriev I.V."/>
            <person name="Grimsley N."/>
            <person name="Eyre-Walker A."/>
            <person name="Piganeau G."/>
        </authorList>
    </citation>
    <scope>NUCLEOTIDE SEQUENCE [LARGE SCALE GENOMIC DNA]</scope>
    <source>
        <strain evidence="2">RCC 1115</strain>
    </source>
</reference>
<dbReference type="PANTHER" id="PTHR47200:SF2">
    <property type="entry name" value="THYLAKOID LUMENAL 15 KDA PROTEIN 1, CHLOROPLASTIC"/>
    <property type="match status" value="1"/>
</dbReference>
<dbReference type="SUPFAM" id="SSF141571">
    <property type="entry name" value="Pentapeptide repeat-like"/>
    <property type="match status" value="1"/>
</dbReference>
<feature type="non-terminal residue" evidence="2">
    <location>
        <position position="249"/>
    </location>
</feature>
<name>A0A1Y5I6L9_OSTTA</name>
<dbReference type="EMBL" id="KZ155791">
    <property type="protein sequence ID" value="OUS45188.1"/>
    <property type="molecule type" value="Genomic_DNA"/>
</dbReference>
<evidence type="ECO:0000313" key="2">
    <source>
        <dbReference type="EMBL" id="OUS45188.1"/>
    </source>
</evidence>
<dbReference type="Proteomes" id="UP000195557">
    <property type="component" value="Unassembled WGS sequence"/>
</dbReference>
<sequence>MSTVHHVAKTISSARTRRTARGERGGGVARARSAREIGRKQEFAWKSLSNARDDVSETGSTRSEIAASVFSTMCAVACASALAMTMDASPALAIPQTSECATNSCDDRDYHGQKLAGTGAFFTKGSLKRANFDGANLEGITFFGADLTGATFRGANLQNANLGQANLSKADLTDAILSGAIVSSAQFDDVKIEGSDWSEVIVRKREAKDDTTDDLFCVAYQDILTGLCKVAKGENPVTGLPTELTLMCP</sequence>
<dbReference type="AlphaFoldDB" id="A0A1Y5I6L9"/>
<dbReference type="Pfam" id="PF00805">
    <property type="entry name" value="Pentapeptide"/>
    <property type="match status" value="2"/>
</dbReference>
<dbReference type="InterPro" id="IPR044213">
    <property type="entry name" value="At2g44920-like"/>
</dbReference>
<organism evidence="2">
    <name type="scientific">Ostreococcus tauri</name>
    <name type="common">Marine green alga</name>
    <dbReference type="NCBI Taxonomy" id="70448"/>
    <lineage>
        <taxon>Eukaryota</taxon>
        <taxon>Viridiplantae</taxon>
        <taxon>Chlorophyta</taxon>
        <taxon>Mamiellophyceae</taxon>
        <taxon>Mamiellales</taxon>
        <taxon>Bathycoccaceae</taxon>
        <taxon>Ostreococcus</taxon>
    </lineage>
</organism>
<dbReference type="Gene3D" id="2.160.20.80">
    <property type="entry name" value="E3 ubiquitin-protein ligase SopA"/>
    <property type="match status" value="1"/>
</dbReference>
<protein>
    <recommendedName>
        <fullName evidence="3">Pentapeptide repeat</fullName>
    </recommendedName>
</protein>
<feature type="region of interest" description="Disordered" evidence="1">
    <location>
        <begin position="1"/>
        <end position="30"/>
    </location>
</feature>
<proteinExistence type="predicted"/>
<dbReference type="InterPro" id="IPR001646">
    <property type="entry name" value="5peptide_repeat"/>
</dbReference>
<gene>
    <name evidence="2" type="ORF">BE221DRAFT_98105</name>
</gene>
<dbReference type="eggNOG" id="ENOG502S9PA">
    <property type="taxonomic scope" value="Eukaryota"/>
</dbReference>
<accession>A0A1Y5I6L9</accession>